<evidence type="ECO:0000256" key="1">
    <source>
        <dbReference type="ARBA" id="ARBA00022801"/>
    </source>
</evidence>
<reference evidence="3" key="1">
    <citation type="journal article" date="2022" name="Toxins">
        <title>Genomic Analysis of Sphingopyxis sp. USTB-05 for Biodegrading Cyanobacterial Hepatotoxins.</title>
        <authorList>
            <person name="Liu C."/>
            <person name="Xu Q."/>
            <person name="Zhao Z."/>
            <person name="Zhang H."/>
            <person name="Liu X."/>
            <person name="Yin C."/>
            <person name="Liu Y."/>
            <person name="Yan H."/>
        </authorList>
    </citation>
    <scope>NUCLEOTIDE SEQUENCE</scope>
    <source>
        <strain evidence="3">NBD5</strain>
    </source>
</reference>
<dbReference type="Pfam" id="PF00857">
    <property type="entry name" value="Isochorismatase"/>
    <property type="match status" value="1"/>
</dbReference>
<dbReference type="PANTHER" id="PTHR43540:SF6">
    <property type="entry name" value="ISOCHORISMATASE-LIKE DOMAIN-CONTAINING PROTEIN"/>
    <property type="match status" value="1"/>
</dbReference>
<protein>
    <submittedName>
        <fullName evidence="3">Cysteine hydrolase</fullName>
    </submittedName>
</protein>
<evidence type="ECO:0000313" key="3">
    <source>
        <dbReference type="EMBL" id="USI72090.1"/>
    </source>
</evidence>
<dbReference type="InterPro" id="IPR036380">
    <property type="entry name" value="Isochorismatase-like_sf"/>
</dbReference>
<accession>A0ABY4X5I0</accession>
<dbReference type="GO" id="GO:0016787">
    <property type="term" value="F:hydrolase activity"/>
    <property type="evidence" value="ECO:0007669"/>
    <property type="project" value="UniProtKB-KW"/>
</dbReference>
<gene>
    <name evidence="3" type="ORF">LHA26_12345</name>
</gene>
<evidence type="ECO:0000259" key="2">
    <source>
        <dbReference type="Pfam" id="PF00857"/>
    </source>
</evidence>
<dbReference type="SUPFAM" id="SSF52499">
    <property type="entry name" value="Isochorismatase-like hydrolases"/>
    <property type="match status" value="1"/>
</dbReference>
<dbReference type="PANTHER" id="PTHR43540">
    <property type="entry name" value="PEROXYUREIDOACRYLATE/UREIDOACRYLATE AMIDOHYDROLASE-RELATED"/>
    <property type="match status" value="1"/>
</dbReference>
<keyword evidence="1 3" id="KW-0378">Hydrolase</keyword>
<organism evidence="3 4">
    <name type="scientific">Sphingomonas morindae</name>
    <dbReference type="NCBI Taxonomy" id="1541170"/>
    <lineage>
        <taxon>Bacteria</taxon>
        <taxon>Pseudomonadati</taxon>
        <taxon>Pseudomonadota</taxon>
        <taxon>Alphaproteobacteria</taxon>
        <taxon>Sphingomonadales</taxon>
        <taxon>Sphingomonadaceae</taxon>
        <taxon>Sphingomonas</taxon>
    </lineage>
</organism>
<feature type="domain" description="Isochorismatase-like" evidence="2">
    <location>
        <begin position="10"/>
        <end position="174"/>
    </location>
</feature>
<dbReference type="RefSeq" id="WP_252165899.1">
    <property type="nucleotide sequence ID" value="NZ_CP084930.1"/>
</dbReference>
<dbReference type="EMBL" id="CP084930">
    <property type="protein sequence ID" value="USI72090.1"/>
    <property type="molecule type" value="Genomic_DNA"/>
</dbReference>
<keyword evidence="4" id="KW-1185">Reference proteome</keyword>
<dbReference type="InterPro" id="IPR000868">
    <property type="entry name" value="Isochorismatase-like_dom"/>
</dbReference>
<name>A0ABY4X5I0_9SPHN</name>
<proteinExistence type="predicted"/>
<evidence type="ECO:0000313" key="4">
    <source>
        <dbReference type="Proteomes" id="UP001056937"/>
    </source>
</evidence>
<dbReference type="Gene3D" id="3.40.50.850">
    <property type="entry name" value="Isochorismatase-like"/>
    <property type="match status" value="1"/>
</dbReference>
<dbReference type="InterPro" id="IPR050272">
    <property type="entry name" value="Isochorismatase-like_hydrls"/>
</dbReference>
<dbReference type="CDD" id="cd00431">
    <property type="entry name" value="cysteine_hydrolases"/>
    <property type="match status" value="1"/>
</dbReference>
<dbReference type="Proteomes" id="UP001056937">
    <property type="component" value="Chromosome 1"/>
</dbReference>
<sequence>MGEEERTSATALLIIDMINDLAFEGGAALAETVAAILAPLETLVEAARAADVPIVYVNDNFDQWHSDRERIVEHCLRDDSRGRAMVARLRPRSEDYFVIKPQFSGFYATNLPVLLPRLNVSRLILTGIAADICVLFTAADAHMRHYDLWVPRDVVASEEAPHRDWALGVMEKTMGADTRPSSAETLAAWLRR</sequence>